<evidence type="ECO:0000313" key="6">
    <source>
        <dbReference type="EMBL" id="CAB9496609.1"/>
    </source>
</evidence>
<comment type="caution">
    <text evidence="6">The sequence shown here is derived from an EMBL/GenBank/DDBJ whole genome shotgun (WGS) entry which is preliminary data.</text>
</comment>
<evidence type="ECO:0000259" key="5">
    <source>
        <dbReference type="Pfam" id="PF23598"/>
    </source>
</evidence>
<dbReference type="PANTHER" id="PTHR48064:SF6">
    <property type="entry name" value="RECEPTOR-LIKE PROTEIN KINASE 2"/>
    <property type="match status" value="1"/>
</dbReference>
<keyword evidence="1" id="KW-0433">Leucine-rich repeat</keyword>
<organism evidence="6 7">
    <name type="scientific">Seminavis robusta</name>
    <dbReference type="NCBI Taxonomy" id="568900"/>
    <lineage>
        <taxon>Eukaryota</taxon>
        <taxon>Sar</taxon>
        <taxon>Stramenopiles</taxon>
        <taxon>Ochrophyta</taxon>
        <taxon>Bacillariophyta</taxon>
        <taxon>Bacillariophyceae</taxon>
        <taxon>Bacillariophycidae</taxon>
        <taxon>Naviculales</taxon>
        <taxon>Naviculaceae</taxon>
        <taxon>Seminavis</taxon>
    </lineage>
</organism>
<dbReference type="PANTHER" id="PTHR48064">
    <property type="entry name" value="OS01G0750400 PROTEIN"/>
    <property type="match status" value="1"/>
</dbReference>
<keyword evidence="4" id="KW-0472">Membrane</keyword>
<evidence type="ECO:0000256" key="1">
    <source>
        <dbReference type="ARBA" id="ARBA00022614"/>
    </source>
</evidence>
<keyword evidence="4" id="KW-1133">Transmembrane helix</keyword>
<sequence>MWSWDADHELALKELQPMPTPNGEDGVGSTGTQDNGRAGREINEDGDDPISVYKQHVLSQKENGKHPTPIRILEDIHQKPASVPVAPVLSLQTNPLGTPTWPVSENSVLEERDPLPLQQQQQQQQQQHNLVAGLALKASSSSPDFMYTPDLQPMPMPNGEEGVGSNGMDVKRSDGGERNEGVHHPISGYRQHVLTQNELHPKDQDQDQVCETPHNLQMRASGVSLASTDMSINSRLSTTTHQSNPLDTWQIVEPTALPPVEPLPVQRPHTLVGAFSQDGSHRNKVSFQLVGRVNSTNRSAQNNQEVACRTTACSSIEINNADSDTALARTSDQTHFDNNNEQPQDFNRSNNSKVKKTYTIVAVVCVMVVILIVVIFVVVLIQPSDKEEGTTNELGIPALNNNLDASTLRMIRHQPTSTQAEAYRWIGQDPNLRQIPPWQLAQRFALATIYFSTNGPSWDQPHSWLSYDTTECKWEPPVPRQLPGPNNQTATITSSTPSPIIMEDPCCDTDGVWETLRLDGIENFGGSLPPEIDLLTGLKAIHVTNIPSQQSLPDFLPEQLATLTNLAVLDFTGSNMTNSFLPTILGALSLLQSIDFSNSGLAGTLPAEIGNLENLVELDLSNNQLGWALPAEWAELSNLQLLFLQHNRLFGALPNEWGDMSSMQKLDLSDNRLTGTIPVEWGEGLKGISDLELHRNNITGNLPLQLCLAGHKRVCLDCEKVDGSSCYYFADCECS</sequence>
<evidence type="ECO:0000256" key="3">
    <source>
        <dbReference type="SAM" id="MobiDB-lite"/>
    </source>
</evidence>
<dbReference type="OrthoDB" id="39747at2759"/>
<protein>
    <submittedName>
        <fullName evidence="6">Leucine Rich Repeat</fullName>
    </submittedName>
</protein>
<dbReference type="AlphaFoldDB" id="A0A9N8DBC2"/>
<dbReference type="EMBL" id="CAICTM010000007">
    <property type="protein sequence ID" value="CAB9496609.1"/>
    <property type="molecule type" value="Genomic_DNA"/>
</dbReference>
<feature type="transmembrane region" description="Helical" evidence="4">
    <location>
        <begin position="358"/>
        <end position="381"/>
    </location>
</feature>
<dbReference type="FunFam" id="3.80.10.10:FF:000383">
    <property type="entry name" value="Leucine-rich repeat receptor protein kinase EMS1"/>
    <property type="match status" value="1"/>
</dbReference>
<feature type="compositionally biased region" description="Basic and acidic residues" evidence="3">
    <location>
        <begin position="1"/>
        <end position="12"/>
    </location>
</feature>
<proteinExistence type="predicted"/>
<feature type="region of interest" description="Disordered" evidence="3">
    <location>
        <begin position="157"/>
        <end position="178"/>
    </location>
</feature>
<accession>A0A9N8DBC2</accession>
<feature type="compositionally biased region" description="Basic and acidic residues" evidence="3">
    <location>
        <begin position="169"/>
        <end position="178"/>
    </location>
</feature>
<feature type="region of interest" description="Disordered" evidence="3">
    <location>
        <begin position="1"/>
        <end position="49"/>
    </location>
</feature>
<name>A0A9N8DBC2_9STRA</name>
<feature type="domain" description="Disease resistance R13L4/SHOC-2-like LRR" evidence="5">
    <location>
        <begin position="562"/>
        <end position="669"/>
    </location>
</feature>
<dbReference type="SUPFAM" id="SSF52058">
    <property type="entry name" value="L domain-like"/>
    <property type="match status" value="1"/>
</dbReference>
<dbReference type="Proteomes" id="UP001153069">
    <property type="component" value="Unassembled WGS sequence"/>
</dbReference>
<evidence type="ECO:0000256" key="4">
    <source>
        <dbReference type="SAM" id="Phobius"/>
    </source>
</evidence>
<dbReference type="InterPro" id="IPR032675">
    <property type="entry name" value="LRR_dom_sf"/>
</dbReference>
<gene>
    <name evidence="6" type="ORF">SEMRO_7_G005790.1</name>
</gene>
<dbReference type="Pfam" id="PF23598">
    <property type="entry name" value="LRR_14"/>
    <property type="match status" value="1"/>
</dbReference>
<dbReference type="InterPro" id="IPR053038">
    <property type="entry name" value="RLP_Defense"/>
</dbReference>
<dbReference type="InterPro" id="IPR055414">
    <property type="entry name" value="LRR_R13L4/SHOC2-like"/>
</dbReference>
<reference evidence="6" key="1">
    <citation type="submission" date="2020-06" db="EMBL/GenBank/DDBJ databases">
        <authorList>
            <consortium name="Plant Systems Biology data submission"/>
        </authorList>
    </citation>
    <scope>NUCLEOTIDE SEQUENCE</scope>
    <source>
        <strain evidence="6">D6</strain>
    </source>
</reference>
<feature type="region of interest" description="Disordered" evidence="3">
    <location>
        <begin position="479"/>
        <end position="500"/>
    </location>
</feature>
<evidence type="ECO:0000256" key="2">
    <source>
        <dbReference type="ARBA" id="ARBA00022737"/>
    </source>
</evidence>
<dbReference type="SMART" id="SM00369">
    <property type="entry name" value="LRR_TYP"/>
    <property type="match status" value="3"/>
</dbReference>
<feature type="compositionally biased region" description="Low complexity" evidence="3">
    <location>
        <begin position="491"/>
        <end position="500"/>
    </location>
</feature>
<keyword evidence="4" id="KW-0812">Transmembrane</keyword>
<dbReference type="InterPro" id="IPR003591">
    <property type="entry name" value="Leu-rich_rpt_typical-subtyp"/>
</dbReference>
<dbReference type="Gene3D" id="3.80.10.10">
    <property type="entry name" value="Ribonuclease Inhibitor"/>
    <property type="match status" value="1"/>
</dbReference>
<evidence type="ECO:0000313" key="7">
    <source>
        <dbReference type="Proteomes" id="UP001153069"/>
    </source>
</evidence>
<keyword evidence="2" id="KW-0677">Repeat</keyword>
<keyword evidence="7" id="KW-1185">Reference proteome</keyword>